<evidence type="ECO:0000256" key="5">
    <source>
        <dbReference type="ARBA" id="ARBA00022741"/>
    </source>
</evidence>
<protein>
    <recommendedName>
        <fullName evidence="8">Glutamate 5-kinase</fullName>
        <ecNumber evidence="8">2.7.2.11</ecNumber>
    </recommendedName>
    <alternativeName>
        <fullName evidence="8">Gamma-glutamyl kinase</fullName>
        <shortName evidence="8">GK</shortName>
    </alternativeName>
</protein>
<dbReference type="EC" id="2.7.2.11" evidence="8"/>
<dbReference type="InterPro" id="IPR002478">
    <property type="entry name" value="PUA"/>
</dbReference>
<evidence type="ECO:0000256" key="4">
    <source>
        <dbReference type="ARBA" id="ARBA00022679"/>
    </source>
</evidence>
<dbReference type="InterPro" id="IPR019797">
    <property type="entry name" value="Glutamate_5-kinase_CS"/>
</dbReference>
<dbReference type="Proteomes" id="UP000675747">
    <property type="component" value="Unassembled WGS sequence"/>
</dbReference>
<dbReference type="RefSeq" id="WP_211927859.1">
    <property type="nucleotide sequence ID" value="NZ_JAGQFT020000001.1"/>
</dbReference>
<dbReference type="GO" id="GO:0005524">
    <property type="term" value="F:ATP binding"/>
    <property type="evidence" value="ECO:0007669"/>
    <property type="project" value="UniProtKB-KW"/>
</dbReference>
<dbReference type="Pfam" id="PF00696">
    <property type="entry name" value="AA_kinase"/>
    <property type="match status" value="1"/>
</dbReference>
<dbReference type="CDD" id="cd21157">
    <property type="entry name" value="PUA_G5K"/>
    <property type="match status" value="1"/>
</dbReference>
<dbReference type="InterPro" id="IPR011529">
    <property type="entry name" value="Glu_5kinase"/>
</dbReference>
<feature type="binding site" evidence="8">
    <location>
        <begin position="181"/>
        <end position="182"/>
    </location>
    <ligand>
        <name>ATP</name>
        <dbReference type="ChEBI" id="CHEBI:30616"/>
    </ligand>
</feature>
<dbReference type="HAMAP" id="MF_00456">
    <property type="entry name" value="ProB"/>
    <property type="match status" value="1"/>
</dbReference>
<sequence length="384" mass="40744">MSASAVPTAPHPFPAQTLAPWRRAVIKVGSSLLTDGRGALGTHNAAALAALIARFRAQGREVLLVSSGAVAAGRGLMARRRGSLVQRQALASLGQTPMLALWQGLVEQPVAQVLLSHDDMRNRRRYLNAQATLQELLRSGALPIVNENDTVAVDELKLGDNDNLAAAVAALVDADMLFIATDTHGLYTGHPTRDPSARPLPRVEAITPEIMRMTAGGAGRLGTGGMATKLEAAGKAASAGIDTALFCGHDARALEALGADRLHGTLIPAHGERLLARKLWLQHQPGCRGRLRIDEGACRAIRERGASLLPGGVVAVEGDFSSRAVVDLVGLDDRRVGRGLVQYHASDLQRIAGRHSQEIETVLGFHNGHAVVRRDDLVLMHRAA</sequence>
<keyword evidence="4 8" id="KW-0808">Transferase</keyword>
<keyword evidence="7 8" id="KW-0067">ATP-binding</keyword>
<dbReference type="Gene3D" id="3.40.1160.10">
    <property type="entry name" value="Acetylglutamate kinase-like"/>
    <property type="match status" value="1"/>
</dbReference>
<dbReference type="PROSITE" id="PS50890">
    <property type="entry name" value="PUA"/>
    <property type="match status" value="1"/>
</dbReference>
<dbReference type="InterPro" id="IPR036974">
    <property type="entry name" value="PUA_sf"/>
</dbReference>
<evidence type="ECO:0000256" key="7">
    <source>
        <dbReference type="ARBA" id="ARBA00022840"/>
    </source>
</evidence>
<comment type="catalytic activity">
    <reaction evidence="8">
        <text>L-glutamate + ATP = L-glutamyl 5-phosphate + ADP</text>
        <dbReference type="Rhea" id="RHEA:14877"/>
        <dbReference type="ChEBI" id="CHEBI:29985"/>
        <dbReference type="ChEBI" id="CHEBI:30616"/>
        <dbReference type="ChEBI" id="CHEBI:58274"/>
        <dbReference type="ChEBI" id="CHEBI:456216"/>
        <dbReference type="EC" id="2.7.2.11"/>
    </reaction>
</comment>
<comment type="pathway">
    <text evidence="8">Amino-acid biosynthesis; L-proline biosynthesis; L-glutamate 5-semialdehyde from L-glutamate: step 1/2.</text>
</comment>
<gene>
    <name evidence="8 10" type="primary">proB</name>
    <name evidence="11" type="ORF">KB893_001270</name>
    <name evidence="10" type="ORF">KB893_15950</name>
</gene>
<comment type="function">
    <text evidence="8">Catalyzes the transfer of a phosphate group to glutamate to form L-glutamate 5-phosphate.</text>
</comment>
<dbReference type="AlphaFoldDB" id="A0A8J7VYH0"/>
<keyword evidence="5 8" id="KW-0547">Nucleotide-binding</keyword>
<evidence type="ECO:0000313" key="10">
    <source>
        <dbReference type="EMBL" id="MBR0563988.1"/>
    </source>
</evidence>
<comment type="subcellular location">
    <subcellularLocation>
        <location evidence="8">Cytoplasm</location>
    </subcellularLocation>
</comment>
<feature type="binding site" evidence="8">
    <location>
        <position position="27"/>
    </location>
    <ligand>
        <name>ATP</name>
        <dbReference type="ChEBI" id="CHEBI:30616"/>
    </ligand>
</feature>
<dbReference type="GO" id="GO:0005829">
    <property type="term" value="C:cytosol"/>
    <property type="evidence" value="ECO:0007669"/>
    <property type="project" value="TreeGrafter"/>
</dbReference>
<dbReference type="GO" id="GO:0004349">
    <property type="term" value="F:glutamate 5-kinase activity"/>
    <property type="evidence" value="ECO:0007669"/>
    <property type="project" value="UniProtKB-UniRule"/>
</dbReference>
<dbReference type="GO" id="GO:0055129">
    <property type="term" value="P:L-proline biosynthetic process"/>
    <property type="evidence" value="ECO:0007669"/>
    <property type="project" value="UniProtKB-UniRule"/>
</dbReference>
<dbReference type="InterPro" id="IPR001048">
    <property type="entry name" value="Asp/Glu/Uridylate_kinase"/>
</dbReference>
<evidence type="ECO:0000313" key="11">
    <source>
        <dbReference type="EMBL" id="MBS7455765.1"/>
    </source>
</evidence>
<dbReference type="Pfam" id="PF01472">
    <property type="entry name" value="PUA"/>
    <property type="match status" value="1"/>
</dbReference>
<dbReference type="FunFam" id="3.40.1160.10:FF:000018">
    <property type="entry name" value="Glutamate 5-kinase"/>
    <property type="match status" value="1"/>
</dbReference>
<dbReference type="SUPFAM" id="SSF53633">
    <property type="entry name" value="Carbamate kinase-like"/>
    <property type="match status" value="1"/>
</dbReference>
<reference evidence="11 12" key="1">
    <citation type="journal article" date="2021" name="Microbiol. Resour. Announc.">
        <title>Draft Genome Sequence of Coralloluteibacterium stylophorae LMG 29479T.</title>
        <authorList>
            <person name="Karlyshev A.V."/>
            <person name="Kudryashova E.B."/>
            <person name="Ariskina E.V."/>
            <person name="Conroy A.P."/>
            <person name="Abidueva E.Y."/>
        </authorList>
    </citation>
    <scope>NUCLEOTIDE SEQUENCE [LARGE SCALE GENOMIC DNA]</scope>
    <source>
        <strain evidence="11 12">LMG 29479</strain>
    </source>
</reference>
<keyword evidence="1 8" id="KW-0963">Cytoplasm</keyword>
<keyword evidence="3 8" id="KW-0641">Proline biosynthesis</keyword>
<evidence type="ECO:0000259" key="9">
    <source>
        <dbReference type="SMART" id="SM00359"/>
    </source>
</evidence>
<evidence type="ECO:0000313" key="12">
    <source>
        <dbReference type="Proteomes" id="UP000675747"/>
    </source>
</evidence>
<proteinExistence type="inferred from homology"/>
<feature type="binding site" evidence="8">
    <location>
        <begin position="223"/>
        <end position="229"/>
    </location>
    <ligand>
        <name>ATP</name>
        <dbReference type="ChEBI" id="CHEBI:30616"/>
    </ligand>
</feature>
<dbReference type="InterPro" id="IPR005715">
    <property type="entry name" value="Glu_5kinase/COase_Synthase"/>
</dbReference>
<reference evidence="10" key="2">
    <citation type="submission" date="2021-04" db="EMBL/GenBank/DDBJ databases">
        <authorList>
            <person name="Karlyshev A.V."/>
        </authorList>
    </citation>
    <scope>NUCLEOTIDE SEQUENCE</scope>
    <source>
        <strain evidence="10">LMG 29479</strain>
    </source>
</reference>
<feature type="binding site" evidence="8">
    <location>
        <position position="149"/>
    </location>
    <ligand>
        <name>substrate</name>
    </ligand>
</feature>
<keyword evidence="6 8" id="KW-0418">Kinase</keyword>
<dbReference type="PANTHER" id="PTHR43654">
    <property type="entry name" value="GLUTAMATE 5-KINASE"/>
    <property type="match status" value="1"/>
</dbReference>
<evidence type="ECO:0000256" key="1">
    <source>
        <dbReference type="ARBA" id="ARBA00022490"/>
    </source>
</evidence>
<dbReference type="UniPathway" id="UPA00098">
    <property type="reaction ID" value="UER00359"/>
</dbReference>
<dbReference type="EMBL" id="JAGQFT020000001">
    <property type="protein sequence ID" value="MBS7455765.1"/>
    <property type="molecule type" value="Genomic_DNA"/>
</dbReference>
<dbReference type="GO" id="GO:0003723">
    <property type="term" value="F:RNA binding"/>
    <property type="evidence" value="ECO:0007669"/>
    <property type="project" value="InterPro"/>
</dbReference>
<keyword evidence="12" id="KW-1185">Reference proteome</keyword>
<dbReference type="PANTHER" id="PTHR43654:SF1">
    <property type="entry name" value="ISOPENTENYL PHOSPHATE KINASE"/>
    <property type="match status" value="1"/>
</dbReference>
<dbReference type="SUPFAM" id="SSF88697">
    <property type="entry name" value="PUA domain-like"/>
    <property type="match status" value="1"/>
</dbReference>
<feature type="binding site" evidence="8">
    <location>
        <position position="161"/>
    </location>
    <ligand>
        <name>substrate</name>
    </ligand>
</feature>
<feature type="domain" description="PUA" evidence="9">
    <location>
        <begin position="289"/>
        <end position="372"/>
    </location>
</feature>
<name>A0A8J7VYH0_9GAMM</name>
<comment type="similarity">
    <text evidence="8">Belongs to the glutamate 5-kinase family.</text>
</comment>
<evidence type="ECO:0000256" key="6">
    <source>
        <dbReference type="ARBA" id="ARBA00022777"/>
    </source>
</evidence>
<comment type="caution">
    <text evidence="10">The sequence shown here is derived from an EMBL/GenBank/DDBJ whole genome shotgun (WGS) entry which is preliminary data.</text>
</comment>
<organism evidence="10">
    <name type="scientific">Coralloluteibacterium stylophorae</name>
    <dbReference type="NCBI Taxonomy" id="1776034"/>
    <lineage>
        <taxon>Bacteria</taxon>
        <taxon>Pseudomonadati</taxon>
        <taxon>Pseudomonadota</taxon>
        <taxon>Gammaproteobacteria</taxon>
        <taxon>Lysobacterales</taxon>
        <taxon>Lysobacteraceae</taxon>
        <taxon>Coralloluteibacterium</taxon>
    </lineage>
</organism>
<evidence type="ECO:0000256" key="8">
    <source>
        <dbReference type="HAMAP-Rule" id="MF_00456"/>
    </source>
</evidence>
<dbReference type="PROSITE" id="PS00902">
    <property type="entry name" value="GLUTAMATE_5_KINASE"/>
    <property type="match status" value="1"/>
</dbReference>
<dbReference type="Gene3D" id="2.30.130.10">
    <property type="entry name" value="PUA domain"/>
    <property type="match status" value="1"/>
</dbReference>
<keyword evidence="2 8" id="KW-0028">Amino-acid biosynthesis</keyword>
<accession>A0A8J7VYH0</accession>
<dbReference type="NCBIfam" id="TIGR01027">
    <property type="entry name" value="proB"/>
    <property type="match status" value="1"/>
</dbReference>
<dbReference type="PRINTS" id="PR00474">
    <property type="entry name" value="GLU5KINASE"/>
</dbReference>
<dbReference type="SMART" id="SM00359">
    <property type="entry name" value="PUA"/>
    <property type="match status" value="1"/>
</dbReference>
<feature type="binding site" evidence="8">
    <location>
        <position position="67"/>
    </location>
    <ligand>
        <name>substrate</name>
    </ligand>
</feature>
<dbReference type="InterPro" id="IPR036393">
    <property type="entry name" value="AceGlu_kinase-like_sf"/>
</dbReference>
<dbReference type="PIRSF" id="PIRSF000729">
    <property type="entry name" value="GK"/>
    <property type="match status" value="1"/>
</dbReference>
<dbReference type="InterPro" id="IPR015947">
    <property type="entry name" value="PUA-like_sf"/>
</dbReference>
<evidence type="ECO:0000256" key="2">
    <source>
        <dbReference type="ARBA" id="ARBA00022605"/>
    </source>
</evidence>
<evidence type="ECO:0000256" key="3">
    <source>
        <dbReference type="ARBA" id="ARBA00022650"/>
    </source>
</evidence>
<dbReference type="EMBL" id="JAGQFT010000214">
    <property type="protein sequence ID" value="MBR0563988.1"/>
    <property type="molecule type" value="Genomic_DNA"/>
</dbReference>
<dbReference type="InterPro" id="IPR001057">
    <property type="entry name" value="Glu/AcGlu_kinase"/>
</dbReference>